<evidence type="ECO:0000313" key="2">
    <source>
        <dbReference type="EMBL" id="GFD13411.1"/>
    </source>
</evidence>
<name>A0A699TUR9_TANCI</name>
<feature type="compositionally biased region" description="Polar residues" evidence="1">
    <location>
        <begin position="62"/>
        <end position="76"/>
    </location>
</feature>
<protein>
    <submittedName>
        <fullName evidence="2">Uncharacterized protein</fullName>
    </submittedName>
</protein>
<gene>
    <name evidence="2" type="ORF">Tci_885380</name>
</gene>
<comment type="caution">
    <text evidence="2">The sequence shown here is derived from an EMBL/GenBank/DDBJ whole genome shotgun (WGS) entry which is preliminary data.</text>
</comment>
<feature type="region of interest" description="Disordered" evidence="1">
    <location>
        <begin position="161"/>
        <end position="180"/>
    </location>
</feature>
<reference evidence="2" key="1">
    <citation type="journal article" date="2019" name="Sci. Rep.">
        <title>Draft genome of Tanacetum cinerariifolium, the natural source of mosquito coil.</title>
        <authorList>
            <person name="Yamashiro T."/>
            <person name="Shiraishi A."/>
            <person name="Satake H."/>
            <person name="Nakayama K."/>
        </authorList>
    </citation>
    <scope>NUCLEOTIDE SEQUENCE</scope>
</reference>
<feature type="non-terminal residue" evidence="2">
    <location>
        <position position="180"/>
    </location>
</feature>
<organism evidence="2">
    <name type="scientific">Tanacetum cinerariifolium</name>
    <name type="common">Dalmatian daisy</name>
    <name type="synonym">Chrysanthemum cinerariifolium</name>
    <dbReference type="NCBI Taxonomy" id="118510"/>
    <lineage>
        <taxon>Eukaryota</taxon>
        <taxon>Viridiplantae</taxon>
        <taxon>Streptophyta</taxon>
        <taxon>Embryophyta</taxon>
        <taxon>Tracheophyta</taxon>
        <taxon>Spermatophyta</taxon>
        <taxon>Magnoliopsida</taxon>
        <taxon>eudicotyledons</taxon>
        <taxon>Gunneridae</taxon>
        <taxon>Pentapetalae</taxon>
        <taxon>asterids</taxon>
        <taxon>campanulids</taxon>
        <taxon>Asterales</taxon>
        <taxon>Asteraceae</taxon>
        <taxon>Asteroideae</taxon>
        <taxon>Anthemideae</taxon>
        <taxon>Anthemidinae</taxon>
        <taxon>Tanacetum</taxon>
    </lineage>
</organism>
<dbReference type="EMBL" id="BKCJ011272303">
    <property type="protein sequence ID" value="GFD13411.1"/>
    <property type="molecule type" value="Genomic_DNA"/>
</dbReference>
<feature type="compositionally biased region" description="Polar residues" evidence="1">
    <location>
        <begin position="161"/>
        <end position="170"/>
    </location>
</feature>
<dbReference type="AlphaFoldDB" id="A0A699TUR9"/>
<proteinExistence type="predicted"/>
<sequence length="180" mass="19226">MNYVQVVVVGTNSTNFSGTKEAAGQDVSSLRYIALQNCFHEAHLESSISNAQDACSADAPESSGNSNPTATSTNPSADDMETLAVETLIPTISSLVLTACLDVSAEPSSDTRLISKRVTSQDDKPSLDNILTLTNRFEDIIGVTKNLNESNGVEADLSNMENNISASPTPTLRIHKDHRK</sequence>
<evidence type="ECO:0000256" key="1">
    <source>
        <dbReference type="SAM" id="MobiDB-lite"/>
    </source>
</evidence>
<feature type="region of interest" description="Disordered" evidence="1">
    <location>
        <begin position="53"/>
        <end position="77"/>
    </location>
</feature>
<accession>A0A699TUR9</accession>